<proteinExistence type="predicted"/>
<accession>A0A1A9NDF4</accession>
<organism evidence="2 3">
    <name type="scientific">Paraburkholderia ginsengiterrae</name>
    <dbReference type="NCBI Taxonomy" id="1462993"/>
    <lineage>
        <taxon>Bacteria</taxon>
        <taxon>Pseudomonadati</taxon>
        <taxon>Pseudomonadota</taxon>
        <taxon>Betaproteobacteria</taxon>
        <taxon>Burkholderiales</taxon>
        <taxon>Burkholderiaceae</taxon>
        <taxon>Paraburkholderia</taxon>
    </lineage>
</organism>
<evidence type="ECO:0000313" key="3">
    <source>
        <dbReference type="Proteomes" id="UP000078116"/>
    </source>
</evidence>
<name>A0A1A9NDF4_9BURK</name>
<evidence type="ECO:0000256" key="1">
    <source>
        <dbReference type="SAM" id="MobiDB-lite"/>
    </source>
</evidence>
<protein>
    <submittedName>
        <fullName evidence="2">Uncharacterized protein</fullName>
    </submittedName>
</protein>
<reference evidence="2 3" key="1">
    <citation type="submission" date="2016-04" db="EMBL/GenBank/DDBJ databases">
        <title>Reclassification of Paraburkholderia panaciterrae (Farh et al. 2015) Dobritsa &amp; Samadpour 2016 as a later homotypic synonym of Paraburkholderia ginsengiterrae (Farh et al. 2015) Dobritsa &amp; Samadpour 2016.</title>
        <authorList>
            <person name="Dobritsa A.P."/>
            <person name="Kutumbaka K."/>
            <person name="Samadpour M."/>
        </authorList>
    </citation>
    <scope>NUCLEOTIDE SEQUENCE [LARGE SCALE GENOMIC DNA]</scope>
    <source>
        <strain evidence="2 3">DCY85</strain>
    </source>
</reference>
<feature type="compositionally biased region" description="Gly residues" evidence="1">
    <location>
        <begin position="1"/>
        <end position="22"/>
    </location>
</feature>
<evidence type="ECO:0000313" key="2">
    <source>
        <dbReference type="EMBL" id="OAJ64613.1"/>
    </source>
</evidence>
<feature type="compositionally biased region" description="Gly residues" evidence="1">
    <location>
        <begin position="35"/>
        <end position="47"/>
    </location>
</feature>
<feature type="region of interest" description="Disordered" evidence="1">
    <location>
        <begin position="1"/>
        <end position="75"/>
    </location>
</feature>
<sequence length="75" mass="7092">MGGEWPGVAGSGDGRGGQGAGVRGAVVCQGDAEDVGGGQGEGVGARVGEGRGGRGRRGGDIGDGARQVVGRDEGQ</sequence>
<dbReference type="EMBL" id="LXKA01000092">
    <property type="protein sequence ID" value="OAJ64613.1"/>
    <property type="molecule type" value="Genomic_DNA"/>
</dbReference>
<gene>
    <name evidence="2" type="ORF">A6V37_37860</name>
</gene>
<comment type="caution">
    <text evidence="2">The sequence shown here is derived from an EMBL/GenBank/DDBJ whole genome shotgun (WGS) entry which is preliminary data.</text>
</comment>
<dbReference type="Proteomes" id="UP000078116">
    <property type="component" value="Unassembled WGS sequence"/>
</dbReference>
<dbReference type="AlphaFoldDB" id="A0A1A9NDF4"/>
<feature type="compositionally biased region" description="Basic and acidic residues" evidence="1">
    <location>
        <begin position="48"/>
        <end position="60"/>
    </location>
</feature>